<keyword evidence="1" id="KW-1133">Transmembrane helix</keyword>
<dbReference type="OrthoDB" id="2603at2759"/>
<dbReference type="Proteomes" id="UP000294933">
    <property type="component" value="Unassembled WGS sequence"/>
</dbReference>
<feature type="transmembrane region" description="Helical" evidence="1">
    <location>
        <begin position="93"/>
        <end position="118"/>
    </location>
</feature>
<name>A0A4Y7PX49_9AGAM</name>
<sequence length="351" mass="39790">MSKSFSTSSLHLDEDSLHRPFKLFRPTHIAFQGSNHEDGSPVTQTQWHSREHRKGHFPKHEYNVHHEAAMEKGESLHLRLEHLERTMKLKPKLWADISVWVAIAFTLGSVAWVVNAFFVFLPELPAWSAHLESWKTVAAALAFVGGTLFEIGGYLMLVEAWNRGQESGWVDDLEARWRRELDSEKGSHDSRTSEQQKPEKKPWIWWGPPNWRDIGFTAAFIQFMAASIFWVSTLTGLPGVIPKSDSVAITDIFFWTPQVIGGTGFIISSLLLMLETQTAWYKPNFQSLGYHIGFWNLVGGTGFMLCGALGYSMDTRAVYQSGLSTFWGSWAFLIGSILQTWEAVVQEGPEE</sequence>
<protein>
    <recommendedName>
        <fullName evidence="4">Integral membrane protein</fullName>
    </recommendedName>
</protein>
<keyword evidence="1" id="KW-0812">Transmembrane</keyword>
<reference evidence="2 3" key="1">
    <citation type="submission" date="2018-06" db="EMBL/GenBank/DDBJ databases">
        <title>A transcriptomic atlas of mushroom development highlights an independent origin of complex multicellularity.</title>
        <authorList>
            <consortium name="DOE Joint Genome Institute"/>
            <person name="Krizsan K."/>
            <person name="Almasi E."/>
            <person name="Merenyi Z."/>
            <person name="Sahu N."/>
            <person name="Viragh M."/>
            <person name="Koszo T."/>
            <person name="Mondo S."/>
            <person name="Kiss B."/>
            <person name="Balint B."/>
            <person name="Kues U."/>
            <person name="Barry K."/>
            <person name="Hegedus J.C."/>
            <person name="Henrissat B."/>
            <person name="Johnson J."/>
            <person name="Lipzen A."/>
            <person name="Ohm R."/>
            <person name="Nagy I."/>
            <person name="Pangilinan J."/>
            <person name="Yan J."/>
            <person name="Xiong Y."/>
            <person name="Grigoriev I.V."/>
            <person name="Hibbett D.S."/>
            <person name="Nagy L.G."/>
        </authorList>
    </citation>
    <scope>NUCLEOTIDE SEQUENCE [LARGE SCALE GENOMIC DNA]</scope>
    <source>
        <strain evidence="2 3">SZMC22713</strain>
    </source>
</reference>
<evidence type="ECO:0000313" key="2">
    <source>
        <dbReference type="EMBL" id="TDL19984.1"/>
    </source>
</evidence>
<feature type="transmembrane region" description="Helical" evidence="1">
    <location>
        <begin position="138"/>
        <end position="157"/>
    </location>
</feature>
<feature type="transmembrane region" description="Helical" evidence="1">
    <location>
        <begin position="214"/>
        <end position="232"/>
    </location>
</feature>
<feature type="transmembrane region" description="Helical" evidence="1">
    <location>
        <begin position="294"/>
        <end position="313"/>
    </location>
</feature>
<dbReference type="EMBL" id="ML170192">
    <property type="protein sequence ID" value="TDL19984.1"/>
    <property type="molecule type" value="Genomic_DNA"/>
</dbReference>
<feature type="transmembrane region" description="Helical" evidence="1">
    <location>
        <begin position="325"/>
        <end position="345"/>
    </location>
</feature>
<dbReference type="VEuPathDB" id="FungiDB:BD410DRAFT_726472"/>
<keyword evidence="1" id="KW-0472">Membrane</keyword>
<keyword evidence="3" id="KW-1185">Reference proteome</keyword>
<feature type="transmembrane region" description="Helical" evidence="1">
    <location>
        <begin position="252"/>
        <end position="274"/>
    </location>
</feature>
<proteinExistence type="predicted"/>
<accession>A0A4Y7PX49</accession>
<evidence type="ECO:0008006" key="4">
    <source>
        <dbReference type="Google" id="ProtNLM"/>
    </source>
</evidence>
<organism evidence="2 3">
    <name type="scientific">Rickenella mellea</name>
    <dbReference type="NCBI Taxonomy" id="50990"/>
    <lineage>
        <taxon>Eukaryota</taxon>
        <taxon>Fungi</taxon>
        <taxon>Dikarya</taxon>
        <taxon>Basidiomycota</taxon>
        <taxon>Agaricomycotina</taxon>
        <taxon>Agaricomycetes</taxon>
        <taxon>Hymenochaetales</taxon>
        <taxon>Rickenellaceae</taxon>
        <taxon>Rickenella</taxon>
    </lineage>
</organism>
<dbReference type="STRING" id="50990.A0A4Y7PX49"/>
<gene>
    <name evidence="2" type="ORF">BD410DRAFT_726472</name>
</gene>
<dbReference type="AlphaFoldDB" id="A0A4Y7PX49"/>
<evidence type="ECO:0000256" key="1">
    <source>
        <dbReference type="SAM" id="Phobius"/>
    </source>
</evidence>
<evidence type="ECO:0000313" key="3">
    <source>
        <dbReference type="Proteomes" id="UP000294933"/>
    </source>
</evidence>